<sequence length="168" mass="18895">MGFVFSGMLAAAAAAVLASWAFNAVVHLVWRPRAITRRLRAQGVAGPDYRFFSGSLGEIKKLRGDGAGLQLDVSSHDFLPIVQPHFRKWIPLYGSTFLYWFGAQPNICLADVSIVRKVLSDRTGMYTKNLTNPHFVRLLGKGLVLTDGEEWKRHRKIVHPTFNMDKLK</sequence>
<comment type="similarity">
    <text evidence="2">Belongs to the cytochrome P450 family.</text>
</comment>
<dbReference type="GO" id="GO:0020037">
    <property type="term" value="F:heme binding"/>
    <property type="evidence" value="ECO:0007669"/>
    <property type="project" value="InterPro"/>
</dbReference>
<dbReference type="HOGENOM" id="CLU_001570_13_2_1"/>
<dbReference type="PANTHER" id="PTHR24282">
    <property type="entry name" value="CYTOCHROME P450 FAMILY MEMBER"/>
    <property type="match status" value="1"/>
</dbReference>
<reference evidence="13" key="2">
    <citation type="submission" date="2013-12" db="EMBL/GenBank/DDBJ databases">
        <authorList>
            <person name="Yu Y."/>
            <person name="Lee S."/>
            <person name="de Baynast K."/>
            <person name="Wissotski M."/>
            <person name="Liu L."/>
            <person name="Talag J."/>
            <person name="Goicoechea J."/>
            <person name="Angelova A."/>
            <person name="Jetty R."/>
            <person name="Kudrna D."/>
            <person name="Golser W."/>
            <person name="Rivera L."/>
            <person name="Zhang J."/>
            <person name="Wing R."/>
        </authorList>
    </citation>
    <scope>NUCLEOTIDE SEQUENCE</scope>
</reference>
<keyword evidence="4 11" id="KW-0812">Transmembrane</keyword>
<accession>A0A0D9WY16</accession>
<dbReference type="SUPFAM" id="SSF48264">
    <property type="entry name" value="Cytochrome P450"/>
    <property type="match status" value="1"/>
</dbReference>
<dbReference type="Gramene" id="LPERR07G09880.1">
    <property type="protein sequence ID" value="LPERR07G09880.1"/>
    <property type="gene ID" value="LPERR07G09880"/>
</dbReference>
<feature type="transmembrane region" description="Helical" evidence="11">
    <location>
        <begin position="6"/>
        <end position="30"/>
    </location>
</feature>
<comment type="subcellular location">
    <subcellularLocation>
        <location evidence="1">Membrane</location>
    </subcellularLocation>
</comment>
<evidence type="ECO:0000256" key="11">
    <source>
        <dbReference type="SAM" id="Phobius"/>
    </source>
</evidence>
<evidence type="ECO:0000256" key="7">
    <source>
        <dbReference type="ARBA" id="ARBA00023002"/>
    </source>
</evidence>
<evidence type="ECO:0000256" key="10">
    <source>
        <dbReference type="ARBA" id="ARBA00023136"/>
    </source>
</evidence>
<evidence type="ECO:0000256" key="5">
    <source>
        <dbReference type="ARBA" id="ARBA00022723"/>
    </source>
</evidence>
<organism evidence="12 13">
    <name type="scientific">Leersia perrieri</name>
    <dbReference type="NCBI Taxonomy" id="77586"/>
    <lineage>
        <taxon>Eukaryota</taxon>
        <taxon>Viridiplantae</taxon>
        <taxon>Streptophyta</taxon>
        <taxon>Embryophyta</taxon>
        <taxon>Tracheophyta</taxon>
        <taxon>Spermatophyta</taxon>
        <taxon>Magnoliopsida</taxon>
        <taxon>Liliopsida</taxon>
        <taxon>Poales</taxon>
        <taxon>Poaceae</taxon>
        <taxon>BOP clade</taxon>
        <taxon>Oryzoideae</taxon>
        <taxon>Oryzeae</taxon>
        <taxon>Oryzinae</taxon>
        <taxon>Leersia</taxon>
    </lineage>
</organism>
<dbReference type="AlphaFoldDB" id="A0A0D9WY16"/>
<evidence type="ECO:0000256" key="9">
    <source>
        <dbReference type="ARBA" id="ARBA00023033"/>
    </source>
</evidence>
<evidence type="ECO:0000256" key="3">
    <source>
        <dbReference type="ARBA" id="ARBA00022617"/>
    </source>
</evidence>
<dbReference type="GO" id="GO:0016705">
    <property type="term" value="F:oxidoreductase activity, acting on paired donors, with incorporation or reduction of molecular oxygen"/>
    <property type="evidence" value="ECO:0007669"/>
    <property type="project" value="InterPro"/>
</dbReference>
<proteinExistence type="inferred from homology"/>
<evidence type="ECO:0000256" key="4">
    <source>
        <dbReference type="ARBA" id="ARBA00022692"/>
    </source>
</evidence>
<dbReference type="EnsemblPlants" id="LPERR07G09880.1">
    <property type="protein sequence ID" value="LPERR07G09880.1"/>
    <property type="gene ID" value="LPERR07G09880"/>
</dbReference>
<dbReference type="GO" id="GO:0006629">
    <property type="term" value="P:lipid metabolic process"/>
    <property type="evidence" value="ECO:0007669"/>
    <property type="project" value="UniProtKB-ARBA"/>
</dbReference>
<keyword evidence="13" id="KW-1185">Reference proteome</keyword>
<dbReference type="GO" id="GO:0005506">
    <property type="term" value="F:iron ion binding"/>
    <property type="evidence" value="ECO:0007669"/>
    <property type="project" value="InterPro"/>
</dbReference>
<dbReference type="InterPro" id="IPR001128">
    <property type="entry name" value="Cyt_P450"/>
</dbReference>
<dbReference type="InterPro" id="IPR036396">
    <property type="entry name" value="Cyt_P450_sf"/>
</dbReference>
<dbReference type="STRING" id="77586.A0A0D9WY16"/>
<dbReference type="InterPro" id="IPR050665">
    <property type="entry name" value="Cytochrome_P450_Monooxygen"/>
</dbReference>
<name>A0A0D9WY16_9ORYZ</name>
<reference evidence="12" key="3">
    <citation type="submission" date="2015-04" db="UniProtKB">
        <authorList>
            <consortium name="EnsemblPlants"/>
        </authorList>
    </citation>
    <scope>IDENTIFICATION</scope>
</reference>
<evidence type="ECO:0000256" key="2">
    <source>
        <dbReference type="ARBA" id="ARBA00010617"/>
    </source>
</evidence>
<dbReference type="eggNOG" id="KOG0157">
    <property type="taxonomic scope" value="Eukaryota"/>
</dbReference>
<evidence type="ECO:0000313" key="13">
    <source>
        <dbReference type="Proteomes" id="UP000032180"/>
    </source>
</evidence>
<keyword evidence="10 11" id="KW-0472">Membrane</keyword>
<dbReference type="GO" id="GO:0016020">
    <property type="term" value="C:membrane"/>
    <property type="evidence" value="ECO:0007669"/>
    <property type="project" value="UniProtKB-SubCell"/>
</dbReference>
<dbReference type="GO" id="GO:0004497">
    <property type="term" value="F:monooxygenase activity"/>
    <property type="evidence" value="ECO:0007669"/>
    <property type="project" value="UniProtKB-KW"/>
</dbReference>
<reference evidence="12 13" key="1">
    <citation type="submission" date="2012-08" db="EMBL/GenBank/DDBJ databases">
        <title>Oryza genome evolution.</title>
        <authorList>
            <person name="Wing R.A."/>
        </authorList>
    </citation>
    <scope>NUCLEOTIDE SEQUENCE</scope>
</reference>
<keyword evidence="9" id="KW-0503">Monooxygenase</keyword>
<keyword evidence="5" id="KW-0479">Metal-binding</keyword>
<evidence type="ECO:0000256" key="6">
    <source>
        <dbReference type="ARBA" id="ARBA00022989"/>
    </source>
</evidence>
<evidence type="ECO:0000256" key="8">
    <source>
        <dbReference type="ARBA" id="ARBA00023004"/>
    </source>
</evidence>
<dbReference type="Proteomes" id="UP000032180">
    <property type="component" value="Chromosome 7"/>
</dbReference>
<protein>
    <recommendedName>
        <fullName evidence="14">Cytochrome P450</fullName>
    </recommendedName>
</protein>
<evidence type="ECO:0000256" key="1">
    <source>
        <dbReference type="ARBA" id="ARBA00004370"/>
    </source>
</evidence>
<evidence type="ECO:0000313" key="12">
    <source>
        <dbReference type="EnsemblPlants" id="LPERR07G09880.1"/>
    </source>
</evidence>
<evidence type="ECO:0008006" key="14">
    <source>
        <dbReference type="Google" id="ProtNLM"/>
    </source>
</evidence>
<keyword evidence="8" id="KW-0408">Iron</keyword>
<dbReference type="PANTHER" id="PTHR24282:SF52">
    <property type="entry name" value="OS07G0635300 PROTEIN"/>
    <property type="match status" value="1"/>
</dbReference>
<dbReference type="Pfam" id="PF00067">
    <property type="entry name" value="p450"/>
    <property type="match status" value="1"/>
</dbReference>
<dbReference type="Gene3D" id="1.10.630.10">
    <property type="entry name" value="Cytochrome P450"/>
    <property type="match status" value="1"/>
</dbReference>
<keyword evidence="7" id="KW-0560">Oxidoreductase</keyword>
<keyword evidence="3" id="KW-0349">Heme</keyword>
<keyword evidence="6 11" id="KW-1133">Transmembrane helix</keyword>